<proteinExistence type="predicted"/>
<dbReference type="InterPro" id="IPR051210">
    <property type="entry name" value="Ub_ligase/GEF_domain"/>
</dbReference>
<evidence type="ECO:0000313" key="4">
    <source>
        <dbReference type="EMBL" id="CAG9310177.1"/>
    </source>
</evidence>
<evidence type="ECO:0000313" key="5">
    <source>
        <dbReference type="Proteomes" id="UP001162131"/>
    </source>
</evidence>
<keyword evidence="1" id="KW-0677">Repeat</keyword>
<feature type="repeat" description="RCC1" evidence="2">
    <location>
        <begin position="549"/>
        <end position="606"/>
    </location>
</feature>
<reference evidence="4" key="1">
    <citation type="submission" date="2021-09" db="EMBL/GenBank/DDBJ databases">
        <authorList>
            <consortium name="AG Swart"/>
            <person name="Singh M."/>
            <person name="Singh A."/>
            <person name="Seah K."/>
            <person name="Emmerich C."/>
        </authorList>
    </citation>
    <scope>NUCLEOTIDE SEQUENCE</scope>
    <source>
        <strain evidence="4">ATCC30299</strain>
    </source>
</reference>
<dbReference type="PROSITE" id="PS50012">
    <property type="entry name" value="RCC1_3"/>
    <property type="match status" value="4"/>
</dbReference>
<feature type="region of interest" description="Disordered" evidence="3">
    <location>
        <begin position="213"/>
        <end position="237"/>
    </location>
</feature>
<keyword evidence="5" id="KW-1185">Reference proteome</keyword>
<dbReference type="InterPro" id="IPR000408">
    <property type="entry name" value="Reg_chr_condens"/>
</dbReference>
<dbReference type="EMBL" id="CAJZBQ010000001">
    <property type="protein sequence ID" value="CAG9310177.1"/>
    <property type="molecule type" value="Genomic_DNA"/>
</dbReference>
<feature type="repeat" description="RCC1" evidence="2">
    <location>
        <begin position="607"/>
        <end position="662"/>
    </location>
</feature>
<accession>A0AAU9IA12</accession>
<dbReference type="PANTHER" id="PTHR22870:SF408">
    <property type="entry name" value="OS09G0560450 PROTEIN"/>
    <property type="match status" value="1"/>
</dbReference>
<dbReference type="PANTHER" id="PTHR22870">
    <property type="entry name" value="REGULATOR OF CHROMOSOME CONDENSATION"/>
    <property type="match status" value="1"/>
</dbReference>
<feature type="repeat" description="RCC1" evidence="2">
    <location>
        <begin position="497"/>
        <end position="548"/>
    </location>
</feature>
<dbReference type="PRINTS" id="PR00633">
    <property type="entry name" value="RCCNDNSATION"/>
</dbReference>
<sequence length="783" mass="86087">MEPSYSAQRNQKSSAHLTHNEDYTHHACLSLSSLLLQSSPTYNGLLISPNLPSKFQSFPVDPLYKFPIISSSKERNLTAILDRQDFISADLISLKSALTFLHDKSPFRRGNAQDVVNPLETDQSSIGIPRNSINNGSTYSQALLSRASLQSEVELFNLVDELAKDSFTMENSMESSAVLSEIDKQEISINSKAIIMQLQRNFACKQDNDMHLHSITPESSLGSDEDSEENTTFRDSRPIFDTRVSMQAEESLFNQDSIEPSEILFDGNIKPIAIQEAKESFESLDEAYETTPSCVAELLPEEDGENSEFLFRSIEALKKAKIERFSIAESDASPPPGDEGSIRVSAANRLFLNGQTASKAKLATSAKDQSPTEDCYPKAVFQQKGNDFEYQDMNSPILQKIVVCEESVDSGSDTRKNNKELKVISIQFSVAACGFSTVPTLEFSNYEGKSRALIYLEDQNSLLNTLFSAKILREFGHNPVKWISCGFEHCAAVSRDGKVFTWGYGSSGCLGHGDTNSYTTPTLINSLFQENISYLECGGYHNVALSEIGQVWVWGRNDVHQLGISLSRMAKDEIGHVALIPMKIRELKKCKGIACGQAHTLVLDSNGKLNVFGWAEDGQLGISASDLKEGVMTTAIKELKIPNKKPIKVSAGSIYSACLTESGEIYVWGNGEQGQLGLGINVKGVSFPTLINSLGNEMIIDIQCGESHMICLAKSGKVYGWGQGIVGDFGSDLSFPRGSDMTCSVPRVLNSVDIAHRYIVKKDRSRSDDLASQLSAKLMKLKQ</sequence>
<dbReference type="Proteomes" id="UP001162131">
    <property type="component" value="Unassembled WGS sequence"/>
</dbReference>
<gene>
    <name evidence="4" type="ORF">BSTOLATCC_MIC386</name>
</gene>
<dbReference type="AlphaFoldDB" id="A0AAU9IA12"/>
<evidence type="ECO:0000256" key="1">
    <source>
        <dbReference type="ARBA" id="ARBA00022737"/>
    </source>
</evidence>
<evidence type="ECO:0000256" key="3">
    <source>
        <dbReference type="SAM" id="MobiDB-lite"/>
    </source>
</evidence>
<feature type="repeat" description="RCC1" evidence="2">
    <location>
        <begin position="663"/>
        <end position="715"/>
    </location>
</feature>
<name>A0AAU9IA12_9CILI</name>
<organism evidence="4 5">
    <name type="scientific">Blepharisma stoltei</name>
    <dbReference type="NCBI Taxonomy" id="1481888"/>
    <lineage>
        <taxon>Eukaryota</taxon>
        <taxon>Sar</taxon>
        <taxon>Alveolata</taxon>
        <taxon>Ciliophora</taxon>
        <taxon>Postciliodesmatophora</taxon>
        <taxon>Heterotrichea</taxon>
        <taxon>Heterotrichida</taxon>
        <taxon>Blepharismidae</taxon>
        <taxon>Blepharisma</taxon>
    </lineage>
</organism>
<comment type="caution">
    <text evidence="4">The sequence shown here is derived from an EMBL/GenBank/DDBJ whole genome shotgun (WGS) entry which is preliminary data.</text>
</comment>
<protein>
    <submittedName>
        <fullName evidence="4">Uncharacterized protein</fullName>
    </submittedName>
</protein>
<evidence type="ECO:0000256" key="2">
    <source>
        <dbReference type="PROSITE-ProRule" id="PRU00235"/>
    </source>
</evidence>
<dbReference type="Pfam" id="PF00415">
    <property type="entry name" value="RCC1"/>
    <property type="match status" value="3"/>
</dbReference>
<dbReference type="InterPro" id="IPR009091">
    <property type="entry name" value="RCC1/BLIP-II"/>
</dbReference>
<dbReference type="SUPFAM" id="SSF50985">
    <property type="entry name" value="RCC1/BLIP-II"/>
    <property type="match status" value="1"/>
</dbReference>
<dbReference type="Gene3D" id="2.130.10.30">
    <property type="entry name" value="Regulator of chromosome condensation 1/beta-lactamase-inhibitor protein II"/>
    <property type="match status" value="2"/>
</dbReference>